<keyword evidence="5 9" id="KW-0812">Transmembrane</keyword>
<feature type="transmembrane region" description="Helical" evidence="9">
    <location>
        <begin position="135"/>
        <end position="154"/>
    </location>
</feature>
<feature type="transmembrane region" description="Helical" evidence="9">
    <location>
        <begin position="290"/>
        <end position="309"/>
    </location>
</feature>
<keyword evidence="11" id="KW-1185">Reference proteome</keyword>
<dbReference type="Pfam" id="PF01032">
    <property type="entry name" value="FecCD"/>
    <property type="match status" value="1"/>
</dbReference>
<evidence type="ECO:0000256" key="1">
    <source>
        <dbReference type="ARBA" id="ARBA00004651"/>
    </source>
</evidence>
<dbReference type="EMBL" id="JACHLY010000001">
    <property type="protein sequence ID" value="MBB5999288.1"/>
    <property type="molecule type" value="Genomic_DNA"/>
</dbReference>
<protein>
    <submittedName>
        <fullName evidence="10">Iron complex transport system permease protein</fullName>
    </submittedName>
</protein>
<evidence type="ECO:0000256" key="4">
    <source>
        <dbReference type="ARBA" id="ARBA00022475"/>
    </source>
</evidence>
<keyword evidence="4" id="KW-1003">Cell membrane</keyword>
<proteinExistence type="inferred from homology"/>
<feature type="compositionally biased region" description="Polar residues" evidence="8">
    <location>
        <begin position="1"/>
        <end position="15"/>
    </location>
</feature>
<gene>
    <name evidence="10" type="ORF">HNR25_003039</name>
</gene>
<evidence type="ECO:0000256" key="6">
    <source>
        <dbReference type="ARBA" id="ARBA00022989"/>
    </source>
</evidence>
<keyword evidence="7 9" id="KW-0472">Membrane</keyword>
<feature type="transmembrane region" description="Helical" evidence="9">
    <location>
        <begin position="51"/>
        <end position="71"/>
    </location>
</feature>
<keyword evidence="3" id="KW-0813">Transport</keyword>
<evidence type="ECO:0000256" key="2">
    <source>
        <dbReference type="ARBA" id="ARBA00007935"/>
    </source>
</evidence>
<dbReference type="AlphaFoldDB" id="A0A841EEF2"/>
<dbReference type="Gene3D" id="1.10.3470.10">
    <property type="entry name" value="ABC transporter involved in vitamin B12 uptake, BtuC"/>
    <property type="match status" value="1"/>
</dbReference>
<dbReference type="InterPro" id="IPR037294">
    <property type="entry name" value="ABC_BtuC-like"/>
</dbReference>
<feature type="transmembrane region" description="Helical" evidence="9">
    <location>
        <begin position="105"/>
        <end position="123"/>
    </location>
</feature>
<dbReference type="CDD" id="cd06550">
    <property type="entry name" value="TM_ABC_iron-siderophores_like"/>
    <property type="match status" value="1"/>
</dbReference>
<reference evidence="10 11" key="1">
    <citation type="submission" date="2020-08" db="EMBL/GenBank/DDBJ databases">
        <title>Sequencing the genomes of 1000 actinobacteria strains.</title>
        <authorList>
            <person name="Klenk H.-P."/>
        </authorList>
    </citation>
    <scope>NUCLEOTIDE SEQUENCE [LARGE SCALE GENOMIC DNA]</scope>
    <source>
        <strain evidence="10 11">DSM 44593</strain>
    </source>
</reference>
<feature type="region of interest" description="Disordered" evidence="8">
    <location>
        <begin position="1"/>
        <end position="25"/>
    </location>
</feature>
<dbReference type="RefSeq" id="WP_376767505.1">
    <property type="nucleotide sequence ID" value="NZ_BAABKT010000026.1"/>
</dbReference>
<evidence type="ECO:0000256" key="9">
    <source>
        <dbReference type="SAM" id="Phobius"/>
    </source>
</evidence>
<accession>A0A841EEF2</accession>
<comment type="subcellular location">
    <subcellularLocation>
        <location evidence="1">Cell membrane</location>
        <topology evidence="1">Multi-pass membrane protein</topology>
    </subcellularLocation>
</comment>
<feature type="transmembrane region" description="Helical" evidence="9">
    <location>
        <begin position="347"/>
        <end position="366"/>
    </location>
</feature>
<evidence type="ECO:0000256" key="8">
    <source>
        <dbReference type="SAM" id="MobiDB-lite"/>
    </source>
</evidence>
<dbReference type="FunFam" id="1.10.3470.10:FF:000001">
    <property type="entry name" value="Vitamin B12 ABC transporter permease BtuC"/>
    <property type="match status" value="1"/>
</dbReference>
<feature type="transmembrane region" description="Helical" evidence="9">
    <location>
        <begin position="160"/>
        <end position="179"/>
    </location>
</feature>
<evidence type="ECO:0000256" key="7">
    <source>
        <dbReference type="ARBA" id="ARBA00023136"/>
    </source>
</evidence>
<evidence type="ECO:0000256" key="3">
    <source>
        <dbReference type="ARBA" id="ARBA00022448"/>
    </source>
</evidence>
<evidence type="ECO:0000256" key="5">
    <source>
        <dbReference type="ARBA" id="ARBA00022692"/>
    </source>
</evidence>
<dbReference type="GO" id="GO:0022857">
    <property type="term" value="F:transmembrane transporter activity"/>
    <property type="evidence" value="ECO:0007669"/>
    <property type="project" value="InterPro"/>
</dbReference>
<evidence type="ECO:0000313" key="10">
    <source>
        <dbReference type="EMBL" id="MBB5999288.1"/>
    </source>
</evidence>
<keyword evidence="6 9" id="KW-1133">Transmembrane helix</keyword>
<dbReference type="PANTHER" id="PTHR30472">
    <property type="entry name" value="FERRIC ENTEROBACTIN TRANSPORT SYSTEM PERMEASE PROTEIN"/>
    <property type="match status" value="1"/>
</dbReference>
<dbReference type="PANTHER" id="PTHR30472:SF24">
    <property type="entry name" value="FERRIC ENTEROBACTIN TRANSPORT SYSTEM PERMEASE PROTEIN FEPG"/>
    <property type="match status" value="1"/>
</dbReference>
<feature type="transmembrane region" description="Helical" evidence="9">
    <location>
        <begin position="321"/>
        <end position="341"/>
    </location>
</feature>
<comment type="caution">
    <text evidence="10">The sequence shown here is derived from an EMBL/GenBank/DDBJ whole genome shotgun (WGS) entry which is preliminary data.</text>
</comment>
<dbReference type="GO" id="GO:0033214">
    <property type="term" value="P:siderophore-iron import into cell"/>
    <property type="evidence" value="ECO:0007669"/>
    <property type="project" value="TreeGrafter"/>
</dbReference>
<sequence>MTLTPARTGTSSGTPTEDGAAASRGRRPDLAIRTLRLAGGRVSFAVRPRVAAIYGGLLAATAVVFAVSLAMGEYSIPLPRVLWALAGQGERLDLFFVRDVRLPRAWVAVLVGAALGIAGGVFQSISRNPLGSPDIIGFTGGASTGAVATILLFGGSMLQVSLGAMAGGIATAVLVYLLAFKQGVQGYRLVLVGIGINALLMAVRDYLITRAELTEALTAHIWMIGSLSGRGWGEVVAVSAASAVLMPLVLALGPRLRMMEMGEQAALALGVSVQRTQITAMLAASALTGAAIAVSGPIGFIALAAPQLVRRLARTRGTALFGAALMGALLLAAADLVAQHALAPVQLPVGVVTAVIGGTYLVWVLYREWRTGHA</sequence>
<dbReference type="Proteomes" id="UP000578077">
    <property type="component" value="Unassembled WGS sequence"/>
</dbReference>
<evidence type="ECO:0000313" key="11">
    <source>
        <dbReference type="Proteomes" id="UP000578077"/>
    </source>
</evidence>
<name>A0A841EEF2_9ACTN</name>
<dbReference type="GO" id="GO:0005886">
    <property type="term" value="C:plasma membrane"/>
    <property type="evidence" value="ECO:0007669"/>
    <property type="project" value="UniProtKB-SubCell"/>
</dbReference>
<comment type="similarity">
    <text evidence="2">Belongs to the binding-protein-dependent transport system permease family. FecCD subfamily.</text>
</comment>
<dbReference type="InterPro" id="IPR000522">
    <property type="entry name" value="ABC_transptr_permease_BtuC"/>
</dbReference>
<organism evidence="10 11">
    <name type="scientific">Streptomonospora salina</name>
    <dbReference type="NCBI Taxonomy" id="104205"/>
    <lineage>
        <taxon>Bacteria</taxon>
        <taxon>Bacillati</taxon>
        <taxon>Actinomycetota</taxon>
        <taxon>Actinomycetes</taxon>
        <taxon>Streptosporangiales</taxon>
        <taxon>Nocardiopsidaceae</taxon>
        <taxon>Streptomonospora</taxon>
    </lineage>
</organism>
<feature type="transmembrane region" description="Helical" evidence="9">
    <location>
        <begin position="232"/>
        <end position="253"/>
    </location>
</feature>
<dbReference type="SUPFAM" id="SSF81345">
    <property type="entry name" value="ABC transporter involved in vitamin B12 uptake, BtuC"/>
    <property type="match status" value="1"/>
</dbReference>